<dbReference type="EMBL" id="UGHR01000001">
    <property type="protein sequence ID" value="STQ91405.1"/>
    <property type="molecule type" value="Genomic_DNA"/>
</dbReference>
<dbReference type="Proteomes" id="UP000255108">
    <property type="component" value="Unassembled WGS sequence"/>
</dbReference>
<dbReference type="Proteomes" id="UP000295794">
    <property type="component" value="Unassembled WGS sequence"/>
</dbReference>
<name>A0A377Q9L3_9NEIS</name>
<protein>
    <submittedName>
        <fullName evidence="1">Uncharacterized protein</fullName>
    </submittedName>
</protein>
<evidence type="ECO:0000313" key="1">
    <source>
        <dbReference type="EMBL" id="STQ91405.1"/>
    </source>
</evidence>
<gene>
    <name evidence="2" type="ORF">EV682_103108</name>
    <name evidence="1" type="ORF">NCTC11159_02477</name>
</gene>
<organism evidence="1 3">
    <name type="scientific">Iodobacter fluviatilis</name>
    <dbReference type="NCBI Taxonomy" id="537"/>
    <lineage>
        <taxon>Bacteria</taxon>
        <taxon>Pseudomonadati</taxon>
        <taxon>Pseudomonadota</taxon>
        <taxon>Betaproteobacteria</taxon>
        <taxon>Neisseriales</taxon>
        <taxon>Chitinibacteraceae</taxon>
        <taxon>Iodobacter</taxon>
    </lineage>
</organism>
<evidence type="ECO:0000313" key="2">
    <source>
        <dbReference type="EMBL" id="TCU88524.1"/>
    </source>
</evidence>
<dbReference type="AlphaFoldDB" id="A0A377Q9L3"/>
<proteinExistence type="predicted"/>
<accession>A0A377Q9L3</accession>
<keyword evidence="4" id="KW-1185">Reference proteome</keyword>
<reference evidence="1 3" key="1">
    <citation type="submission" date="2018-06" db="EMBL/GenBank/DDBJ databases">
        <authorList>
            <consortium name="Pathogen Informatics"/>
            <person name="Doyle S."/>
        </authorList>
    </citation>
    <scope>NUCLEOTIDE SEQUENCE [LARGE SCALE GENOMIC DNA]</scope>
    <source>
        <strain evidence="1 3">NCTC11159</strain>
    </source>
</reference>
<sequence length="39" mass="4262">MQLKSCNLFQVIAHGSINHLLQPPNLVLNLAPLVGLIEL</sequence>
<evidence type="ECO:0000313" key="4">
    <source>
        <dbReference type="Proteomes" id="UP000295794"/>
    </source>
</evidence>
<evidence type="ECO:0000313" key="3">
    <source>
        <dbReference type="Proteomes" id="UP000255108"/>
    </source>
</evidence>
<dbReference type="EMBL" id="SMBT01000003">
    <property type="protein sequence ID" value="TCU88524.1"/>
    <property type="molecule type" value="Genomic_DNA"/>
</dbReference>
<reference evidence="2 4" key="2">
    <citation type="submission" date="2019-03" db="EMBL/GenBank/DDBJ databases">
        <title>Genomic Encyclopedia of Type Strains, Phase IV (KMG-IV): sequencing the most valuable type-strain genomes for metagenomic binning, comparative biology and taxonomic classification.</title>
        <authorList>
            <person name="Goeker M."/>
        </authorList>
    </citation>
    <scope>NUCLEOTIDE SEQUENCE [LARGE SCALE GENOMIC DNA]</scope>
    <source>
        <strain evidence="2 4">DSM 3764</strain>
    </source>
</reference>